<dbReference type="AlphaFoldDB" id="A0A9X2G5U2"/>
<feature type="region of interest" description="Disordered" evidence="5">
    <location>
        <begin position="536"/>
        <end position="557"/>
    </location>
</feature>
<feature type="domain" description="Cytidyltransferase-like" evidence="7">
    <location>
        <begin position="409"/>
        <end position="501"/>
    </location>
</feature>
<dbReference type="NCBIfam" id="TIGR00125">
    <property type="entry name" value="cyt_tran_rel"/>
    <property type="match status" value="1"/>
</dbReference>
<evidence type="ECO:0000313" key="9">
    <source>
        <dbReference type="Proteomes" id="UP001139493"/>
    </source>
</evidence>
<dbReference type="InterPro" id="IPR050385">
    <property type="entry name" value="Archaeal_FAD_synthase"/>
</dbReference>
<keyword evidence="2" id="KW-0548">Nucleotidyltransferase</keyword>
<evidence type="ECO:0000256" key="3">
    <source>
        <dbReference type="ARBA" id="ARBA00023268"/>
    </source>
</evidence>
<keyword evidence="4" id="KW-0119">Carbohydrate metabolism</keyword>
<reference evidence="8" key="1">
    <citation type="submission" date="2022-06" db="EMBL/GenBank/DDBJ databases">
        <title>Genomic Encyclopedia of Archaeal and Bacterial Type Strains, Phase II (KMG-II): from individual species to whole genera.</title>
        <authorList>
            <person name="Goeker M."/>
        </authorList>
    </citation>
    <scope>NUCLEOTIDE SEQUENCE</scope>
    <source>
        <strain evidence="8">DSM 26652</strain>
    </source>
</reference>
<evidence type="ECO:0000313" key="8">
    <source>
        <dbReference type="EMBL" id="MCP2263066.1"/>
    </source>
</evidence>
<keyword evidence="9" id="KW-1185">Reference proteome</keyword>
<comment type="caution">
    <text evidence="8">The sequence shown here is derived from an EMBL/GenBank/DDBJ whole genome shotgun (WGS) entry which is preliminary data.</text>
</comment>
<sequence>MTAAGRVTLASVPDATVPDATVPDFTVPGRRPARPVVVVVGDVLLDRDVDGTVTRLAPDAPVPVVDVTHVRQSPGGAGLAALLCARRADVVLVTPLADDADGRELRHQLRDVALVGLGHEGPTRRKTRVRSAGQNLVRVDDGGPGTPADVTASTALVRDVLARCDAVLVADYGGGVSRDPALRDLLAEAAGRVPLVWDPHPRGGAPVPGAALVTPSAAEAERAAADLPGPPAGTDAAAAAGALRRAWDAEAVCVTAGEQGAFVATRSGDAADDDGPDDAADDDGPDDGLPGPVRHVPAPPVPGADPCGAGDCFAAAAVVGLAERTNVGTDAGTDARSTDASGTDVTAAEVMDAVQEAVAAASAWVASGGADGFRRARESGAAPAAPAPEVSLAELGARLRADGGTLVATSGCFDLLHAGHVSLLSAARRLGDHLVVLLNSDSSVRRLKGPERPVVPLEDRARVLEGLACVDAVVVLDDDEPSAAVAALRPDVWAKGGDYTWHDLPEAAVVHAYGGRVVTVPRLRGRSTTGLVSRVRESEPVGPVRAATPTATTRRSS</sequence>
<dbReference type="SUPFAM" id="SSF53613">
    <property type="entry name" value="Ribokinase-like"/>
    <property type="match status" value="1"/>
</dbReference>
<dbReference type="Gene3D" id="3.40.1190.20">
    <property type="match status" value="1"/>
</dbReference>
<dbReference type="Proteomes" id="UP001139493">
    <property type="component" value="Unassembled WGS sequence"/>
</dbReference>
<feature type="domain" description="Carbohydrate kinase PfkB" evidence="6">
    <location>
        <begin position="37"/>
        <end position="370"/>
    </location>
</feature>
<evidence type="ECO:0000256" key="2">
    <source>
        <dbReference type="ARBA" id="ARBA00022695"/>
    </source>
</evidence>
<dbReference type="InterPro" id="IPR029056">
    <property type="entry name" value="Ribokinase-like"/>
</dbReference>
<dbReference type="PANTHER" id="PTHR43793:SF2">
    <property type="entry name" value="BIFUNCTIONAL PROTEIN HLDE"/>
    <property type="match status" value="1"/>
</dbReference>
<name>A0A9X2G5U2_9MICO</name>
<evidence type="ECO:0000256" key="4">
    <source>
        <dbReference type="ARBA" id="ARBA00023277"/>
    </source>
</evidence>
<dbReference type="RefSeq" id="WP_253832210.1">
    <property type="nucleotide sequence ID" value="NZ_JAMTCS010000001.1"/>
</dbReference>
<evidence type="ECO:0000256" key="1">
    <source>
        <dbReference type="ARBA" id="ARBA00022679"/>
    </source>
</evidence>
<dbReference type="Gene3D" id="3.40.50.620">
    <property type="entry name" value="HUPs"/>
    <property type="match status" value="1"/>
</dbReference>
<dbReference type="InterPro" id="IPR004821">
    <property type="entry name" value="Cyt_trans-like"/>
</dbReference>
<dbReference type="Pfam" id="PF01467">
    <property type="entry name" value="CTP_transf_like"/>
    <property type="match status" value="1"/>
</dbReference>
<evidence type="ECO:0000259" key="7">
    <source>
        <dbReference type="Pfam" id="PF01467"/>
    </source>
</evidence>
<protein>
    <submittedName>
        <fullName evidence="8">RfaE bifunctional protein, domain II</fullName>
    </submittedName>
</protein>
<dbReference type="PANTHER" id="PTHR43793">
    <property type="entry name" value="FAD SYNTHASE"/>
    <property type="match status" value="1"/>
</dbReference>
<evidence type="ECO:0000256" key="5">
    <source>
        <dbReference type="SAM" id="MobiDB-lite"/>
    </source>
</evidence>
<dbReference type="SUPFAM" id="SSF52374">
    <property type="entry name" value="Nucleotidylyl transferase"/>
    <property type="match status" value="1"/>
</dbReference>
<proteinExistence type="predicted"/>
<evidence type="ECO:0000259" key="6">
    <source>
        <dbReference type="Pfam" id="PF00294"/>
    </source>
</evidence>
<gene>
    <name evidence="8" type="ORF">APR03_000389</name>
</gene>
<dbReference type="EMBL" id="JAMTCS010000001">
    <property type="protein sequence ID" value="MCP2263066.1"/>
    <property type="molecule type" value="Genomic_DNA"/>
</dbReference>
<feature type="region of interest" description="Disordered" evidence="5">
    <location>
        <begin position="265"/>
        <end position="302"/>
    </location>
</feature>
<dbReference type="InterPro" id="IPR011611">
    <property type="entry name" value="PfkB_dom"/>
</dbReference>
<accession>A0A9X2G5U2</accession>
<organism evidence="8 9">
    <name type="scientific">Promicromonospora thailandica</name>
    <dbReference type="NCBI Taxonomy" id="765201"/>
    <lineage>
        <taxon>Bacteria</taxon>
        <taxon>Bacillati</taxon>
        <taxon>Actinomycetota</taxon>
        <taxon>Actinomycetes</taxon>
        <taxon>Micrococcales</taxon>
        <taxon>Promicromonosporaceae</taxon>
        <taxon>Promicromonospora</taxon>
    </lineage>
</organism>
<feature type="compositionally biased region" description="Acidic residues" evidence="5">
    <location>
        <begin position="270"/>
        <end position="286"/>
    </location>
</feature>
<keyword evidence="3" id="KW-0511">Multifunctional enzyme</keyword>
<keyword evidence="1" id="KW-0808">Transferase</keyword>
<feature type="compositionally biased region" description="Low complexity" evidence="5">
    <location>
        <begin position="545"/>
        <end position="557"/>
    </location>
</feature>
<dbReference type="Pfam" id="PF00294">
    <property type="entry name" value="PfkB"/>
    <property type="match status" value="1"/>
</dbReference>
<dbReference type="GO" id="GO:0016779">
    <property type="term" value="F:nucleotidyltransferase activity"/>
    <property type="evidence" value="ECO:0007669"/>
    <property type="project" value="UniProtKB-KW"/>
</dbReference>
<dbReference type="InterPro" id="IPR014729">
    <property type="entry name" value="Rossmann-like_a/b/a_fold"/>
</dbReference>